<comment type="subcellular location">
    <subcellularLocation>
        <location evidence="2 9">Cytoplasm</location>
    </subcellularLocation>
</comment>
<dbReference type="EMBL" id="AVPF01000136">
    <property type="protein sequence ID" value="KGX83199.1"/>
    <property type="molecule type" value="Genomic_DNA"/>
</dbReference>
<dbReference type="Proteomes" id="UP000030403">
    <property type="component" value="Unassembled WGS sequence"/>
</dbReference>
<feature type="binding site" evidence="11">
    <location>
        <position position="17"/>
    </location>
    <ligand>
        <name>Mg(2+)</name>
        <dbReference type="ChEBI" id="CHEBI:18420"/>
    </ligand>
</feature>
<keyword evidence="11" id="KW-0460">Magnesium</keyword>
<evidence type="ECO:0000313" key="13">
    <source>
        <dbReference type="Proteomes" id="UP000030403"/>
    </source>
</evidence>
<name>A0A0A5FTG4_9BACI</name>
<dbReference type="GO" id="GO:0005737">
    <property type="term" value="C:cytoplasm"/>
    <property type="evidence" value="ECO:0007669"/>
    <property type="project" value="UniProtKB-SubCell"/>
</dbReference>
<comment type="cofactor">
    <cofactor evidence="11">
        <name>Zn(2+)</name>
        <dbReference type="ChEBI" id="CHEBI:29105"/>
    </cofactor>
</comment>
<feature type="binding site" evidence="11">
    <location>
        <position position="102"/>
    </location>
    <ligand>
        <name>Zn(2+)</name>
        <dbReference type="ChEBI" id="CHEBI:29105"/>
    </ligand>
</feature>
<evidence type="ECO:0000313" key="12">
    <source>
        <dbReference type="EMBL" id="KGX83199.1"/>
    </source>
</evidence>
<dbReference type="InterPro" id="IPR013954">
    <property type="entry name" value="PNK3P"/>
</dbReference>
<dbReference type="InterPro" id="IPR006543">
    <property type="entry name" value="Histidinol-phos"/>
</dbReference>
<keyword evidence="6 9" id="KW-0378">Hydrolase</keyword>
<keyword evidence="4 9" id="KW-0963">Cytoplasm</keyword>
<accession>A0A0A5FTG4</accession>
<gene>
    <name evidence="12" type="ORF">N783_05725</name>
</gene>
<dbReference type="NCBIfam" id="TIGR01656">
    <property type="entry name" value="Histidinol-ppas"/>
    <property type="match status" value="1"/>
</dbReference>
<dbReference type="EC" id="3.1.3.-" evidence="9"/>
<evidence type="ECO:0000256" key="6">
    <source>
        <dbReference type="ARBA" id="ARBA00022801"/>
    </source>
</evidence>
<dbReference type="STRING" id="1385511.GCA_000425225_04232"/>
<proteinExistence type="inferred from homology"/>
<dbReference type="InterPro" id="IPR004446">
    <property type="entry name" value="Heptose_bisP_phosphatase"/>
</dbReference>
<dbReference type="PIRSF" id="PIRSF004682">
    <property type="entry name" value="GmhB"/>
    <property type="match status" value="1"/>
</dbReference>
<evidence type="ECO:0000256" key="8">
    <source>
        <dbReference type="ARBA" id="ARBA00031828"/>
    </source>
</evidence>
<keyword evidence="13" id="KW-1185">Reference proteome</keyword>
<comment type="cofactor">
    <cofactor evidence="1 11">
        <name>Mg(2+)</name>
        <dbReference type="ChEBI" id="CHEBI:18420"/>
    </cofactor>
</comment>
<evidence type="ECO:0000256" key="9">
    <source>
        <dbReference type="PIRNR" id="PIRNR004682"/>
    </source>
</evidence>
<evidence type="ECO:0000256" key="2">
    <source>
        <dbReference type="ARBA" id="ARBA00004496"/>
    </source>
</evidence>
<dbReference type="AlphaFoldDB" id="A0A0A5FTG4"/>
<dbReference type="InterPro" id="IPR023214">
    <property type="entry name" value="HAD_sf"/>
</dbReference>
<comment type="similarity">
    <text evidence="9">Belongs to the gmhB family.</text>
</comment>
<keyword evidence="7 9" id="KW-0119">Carbohydrate metabolism</keyword>
<evidence type="ECO:0000256" key="7">
    <source>
        <dbReference type="ARBA" id="ARBA00023277"/>
    </source>
</evidence>
<keyword evidence="5 11" id="KW-0479">Metal-binding</keyword>
<dbReference type="eggNOG" id="COG0241">
    <property type="taxonomic scope" value="Bacteria"/>
</dbReference>
<evidence type="ECO:0000256" key="1">
    <source>
        <dbReference type="ARBA" id="ARBA00001946"/>
    </source>
</evidence>
<dbReference type="RefSeq" id="WP_231566655.1">
    <property type="nucleotide sequence ID" value="NZ_AULJ01000083.1"/>
</dbReference>
<feature type="active site" description="Nucleophile" evidence="10">
    <location>
        <position position="17"/>
    </location>
</feature>
<reference evidence="12 13" key="1">
    <citation type="submission" date="2013-08" db="EMBL/GenBank/DDBJ databases">
        <authorList>
            <person name="Huang J."/>
            <person name="Wang G."/>
        </authorList>
    </citation>
    <scope>NUCLEOTIDE SEQUENCE [LARGE SCALE GENOMIC DNA]</scope>
    <source>
        <strain evidence="12 13">BH030004</strain>
    </source>
</reference>
<feature type="binding site" evidence="11">
    <location>
        <position position="138"/>
    </location>
    <ligand>
        <name>Mg(2+)</name>
        <dbReference type="ChEBI" id="CHEBI:18420"/>
    </ligand>
</feature>
<evidence type="ECO:0000256" key="11">
    <source>
        <dbReference type="PIRSR" id="PIRSR004682-4"/>
    </source>
</evidence>
<organism evidence="12 13">
    <name type="scientific">Pontibacillus marinus BH030004 = DSM 16465</name>
    <dbReference type="NCBI Taxonomy" id="1385511"/>
    <lineage>
        <taxon>Bacteria</taxon>
        <taxon>Bacillati</taxon>
        <taxon>Bacillota</taxon>
        <taxon>Bacilli</taxon>
        <taxon>Bacillales</taxon>
        <taxon>Bacillaceae</taxon>
        <taxon>Pontibacillus</taxon>
    </lineage>
</organism>
<sequence length="178" mass="20423">MVNTLLEVVKIRVAFFDRDGTIIEDYPDEKWSSITAPEFVSNSINTLQKVQEKGYKIIIITNQYLINEGYITLQQYEQINKLMIERLSSQGIKVLDVFYCPHRRDEGCNCIKPRTGMIYKAINKYSNIDINQSFMIGDSKADINLAINLNMKGFGIGVDATDPRIKKLDNLKDLISYI</sequence>
<feature type="binding site" evidence="11">
    <location>
        <position position="108"/>
    </location>
    <ligand>
        <name>Zn(2+)</name>
        <dbReference type="ChEBI" id="CHEBI:29105"/>
    </ligand>
</feature>
<dbReference type="GO" id="GO:0046872">
    <property type="term" value="F:metal ion binding"/>
    <property type="evidence" value="ECO:0007669"/>
    <property type="project" value="UniProtKB-KW"/>
</dbReference>
<feature type="binding site" evidence="11">
    <location>
        <position position="19"/>
    </location>
    <ligand>
        <name>Mg(2+)</name>
        <dbReference type="ChEBI" id="CHEBI:18420"/>
    </ligand>
</feature>
<feature type="active site" description="Proton donor" evidence="10">
    <location>
        <position position="19"/>
    </location>
</feature>
<dbReference type="InterPro" id="IPR006549">
    <property type="entry name" value="HAD-SF_hydro_IIIA"/>
</dbReference>
<feature type="binding site" evidence="11">
    <location>
        <position position="100"/>
    </location>
    <ligand>
        <name>Zn(2+)</name>
        <dbReference type="ChEBI" id="CHEBI:29105"/>
    </ligand>
</feature>
<dbReference type="InterPro" id="IPR036412">
    <property type="entry name" value="HAD-like_sf"/>
</dbReference>
<comment type="subunit">
    <text evidence="3">Monomer.</text>
</comment>
<dbReference type="NCBIfam" id="TIGR01662">
    <property type="entry name" value="HAD-SF-IIIA"/>
    <property type="match status" value="1"/>
</dbReference>
<comment type="caution">
    <text evidence="12">The sequence shown here is derived from an EMBL/GenBank/DDBJ whole genome shotgun (WGS) entry which is preliminary data.</text>
</comment>
<dbReference type="Pfam" id="PF08645">
    <property type="entry name" value="PNK3P"/>
    <property type="match status" value="1"/>
</dbReference>
<evidence type="ECO:0000256" key="3">
    <source>
        <dbReference type="ARBA" id="ARBA00011245"/>
    </source>
</evidence>
<evidence type="ECO:0000256" key="5">
    <source>
        <dbReference type="ARBA" id="ARBA00022723"/>
    </source>
</evidence>
<dbReference type="GO" id="GO:0016791">
    <property type="term" value="F:phosphatase activity"/>
    <property type="evidence" value="ECO:0007669"/>
    <property type="project" value="InterPro"/>
</dbReference>
<dbReference type="Gene3D" id="3.40.50.1000">
    <property type="entry name" value="HAD superfamily/HAD-like"/>
    <property type="match status" value="1"/>
</dbReference>
<evidence type="ECO:0000256" key="10">
    <source>
        <dbReference type="PIRSR" id="PIRSR004682-1"/>
    </source>
</evidence>
<dbReference type="PANTHER" id="PTHR42891">
    <property type="entry name" value="D-GLYCERO-BETA-D-MANNO-HEPTOSE-1,7-BISPHOSPHATE 7-PHOSPHATASE"/>
    <property type="match status" value="1"/>
</dbReference>
<feature type="binding site" evidence="11">
    <location>
        <position position="110"/>
    </location>
    <ligand>
        <name>Zn(2+)</name>
        <dbReference type="ChEBI" id="CHEBI:29105"/>
    </ligand>
</feature>
<dbReference type="SUPFAM" id="SSF56784">
    <property type="entry name" value="HAD-like"/>
    <property type="match status" value="1"/>
</dbReference>
<dbReference type="PANTHER" id="PTHR42891:SF1">
    <property type="entry name" value="D-GLYCERO-BETA-D-MANNO-HEPTOSE-1,7-BISPHOSPHATE 7-PHOSPHATASE"/>
    <property type="match status" value="1"/>
</dbReference>
<protein>
    <recommendedName>
        <fullName evidence="8 9">D,D-heptose 1,7-bisphosphate phosphatase</fullName>
        <ecNumber evidence="9">3.1.3.-</ecNumber>
    </recommendedName>
</protein>
<keyword evidence="11" id="KW-0862">Zinc</keyword>
<dbReference type="GO" id="GO:0005975">
    <property type="term" value="P:carbohydrate metabolic process"/>
    <property type="evidence" value="ECO:0007669"/>
    <property type="project" value="InterPro"/>
</dbReference>
<evidence type="ECO:0000256" key="4">
    <source>
        <dbReference type="ARBA" id="ARBA00022490"/>
    </source>
</evidence>